<gene>
    <name evidence="2" type="ORF">T4D_6678</name>
</gene>
<dbReference type="EMBL" id="JYDT01000231">
    <property type="protein sequence ID" value="KRY81422.1"/>
    <property type="molecule type" value="Genomic_DNA"/>
</dbReference>
<name>A0A0V1F668_TRIPS</name>
<keyword evidence="1" id="KW-0732">Signal</keyword>
<evidence type="ECO:0000313" key="2">
    <source>
        <dbReference type="EMBL" id="KRY81422.1"/>
    </source>
</evidence>
<keyword evidence="3" id="KW-1185">Reference proteome</keyword>
<accession>A0A0V1F668</accession>
<evidence type="ECO:0000256" key="1">
    <source>
        <dbReference type="SAM" id="SignalP"/>
    </source>
</evidence>
<reference evidence="2 3" key="1">
    <citation type="submission" date="2015-01" db="EMBL/GenBank/DDBJ databases">
        <title>Evolution of Trichinella species and genotypes.</title>
        <authorList>
            <person name="Korhonen P.K."/>
            <person name="Edoardo P."/>
            <person name="Giuseppe L.R."/>
            <person name="Gasser R.B."/>
        </authorList>
    </citation>
    <scope>NUCLEOTIDE SEQUENCE [LARGE SCALE GENOMIC DNA]</scope>
    <source>
        <strain evidence="2">ISS470</strain>
    </source>
</reference>
<evidence type="ECO:0000313" key="3">
    <source>
        <dbReference type="Proteomes" id="UP000054995"/>
    </source>
</evidence>
<organism evidence="2 3">
    <name type="scientific">Trichinella pseudospiralis</name>
    <name type="common">Parasitic roundworm</name>
    <dbReference type="NCBI Taxonomy" id="6337"/>
    <lineage>
        <taxon>Eukaryota</taxon>
        <taxon>Metazoa</taxon>
        <taxon>Ecdysozoa</taxon>
        <taxon>Nematoda</taxon>
        <taxon>Enoplea</taxon>
        <taxon>Dorylaimia</taxon>
        <taxon>Trichinellida</taxon>
        <taxon>Trichinellidae</taxon>
        <taxon>Trichinella</taxon>
    </lineage>
</organism>
<feature type="signal peptide" evidence="1">
    <location>
        <begin position="1"/>
        <end position="19"/>
    </location>
</feature>
<proteinExistence type="predicted"/>
<sequence>MKRSLAWILQTYLYVYAHASNAPSCGQWLCGSKFGLRGSSSIRYLDKEKSRVERTEVAP</sequence>
<evidence type="ECO:0008006" key="4">
    <source>
        <dbReference type="Google" id="ProtNLM"/>
    </source>
</evidence>
<dbReference type="AlphaFoldDB" id="A0A0V1F668"/>
<protein>
    <recommendedName>
        <fullName evidence="4">Secreted protein</fullName>
    </recommendedName>
</protein>
<dbReference type="Proteomes" id="UP000054995">
    <property type="component" value="Unassembled WGS sequence"/>
</dbReference>
<feature type="chain" id="PRO_5006877740" description="Secreted protein" evidence="1">
    <location>
        <begin position="20"/>
        <end position="59"/>
    </location>
</feature>
<comment type="caution">
    <text evidence="2">The sequence shown here is derived from an EMBL/GenBank/DDBJ whole genome shotgun (WGS) entry which is preliminary data.</text>
</comment>